<dbReference type="EMBL" id="CP000482">
    <property type="protein sequence ID" value="ABK99984.1"/>
    <property type="molecule type" value="Genomic_DNA"/>
</dbReference>
<dbReference type="HOGENOM" id="CLU_1314442_0_0_7"/>
<dbReference type="Pfam" id="PF07022">
    <property type="entry name" value="Phage_CI_repr"/>
    <property type="match status" value="1"/>
</dbReference>
<dbReference type="Gene3D" id="1.10.260.40">
    <property type="entry name" value="lambda repressor-like DNA-binding domains"/>
    <property type="match status" value="1"/>
</dbReference>
<dbReference type="eggNOG" id="COG2932">
    <property type="taxonomic scope" value="Bacteria"/>
</dbReference>
<evidence type="ECO:0000313" key="3">
    <source>
        <dbReference type="Proteomes" id="UP000006732"/>
    </source>
</evidence>
<dbReference type="SUPFAM" id="SSF47413">
    <property type="entry name" value="lambda repressor-like DNA-binding domains"/>
    <property type="match status" value="1"/>
</dbReference>
<dbReference type="Proteomes" id="UP000006732">
    <property type="component" value="Chromosome"/>
</dbReference>
<feature type="domain" description="HTH cro/C1-type" evidence="1">
    <location>
        <begin position="30"/>
        <end position="70"/>
    </location>
</feature>
<gene>
    <name evidence="2" type="ordered locus">Ppro_2378</name>
</gene>
<dbReference type="OrthoDB" id="5363392at2"/>
<dbReference type="GO" id="GO:0003677">
    <property type="term" value="F:DNA binding"/>
    <property type="evidence" value="ECO:0007669"/>
    <property type="project" value="InterPro"/>
</dbReference>
<dbReference type="PROSITE" id="PS50943">
    <property type="entry name" value="HTH_CROC1"/>
    <property type="match status" value="1"/>
</dbReference>
<dbReference type="InterPro" id="IPR010982">
    <property type="entry name" value="Lambda_DNA-bd_dom_sf"/>
</dbReference>
<accession>A1ARL4</accession>
<dbReference type="KEGG" id="ppd:Ppro_2378"/>
<proteinExistence type="predicted"/>
<keyword evidence="3" id="KW-1185">Reference proteome</keyword>
<protein>
    <submittedName>
        <fullName evidence="2">Bacteriophage CI repressor</fullName>
    </submittedName>
</protein>
<name>A1ARL4_PELPD</name>
<evidence type="ECO:0000313" key="2">
    <source>
        <dbReference type="EMBL" id="ABK99984.1"/>
    </source>
</evidence>
<reference evidence="2 3" key="1">
    <citation type="submission" date="2006-10" db="EMBL/GenBank/DDBJ databases">
        <title>Complete sequence of chromosome of Pelobacter propionicus DSM 2379.</title>
        <authorList>
            <consortium name="US DOE Joint Genome Institute"/>
            <person name="Copeland A."/>
            <person name="Lucas S."/>
            <person name="Lapidus A."/>
            <person name="Barry K."/>
            <person name="Detter J.C."/>
            <person name="Glavina del Rio T."/>
            <person name="Hammon N."/>
            <person name="Israni S."/>
            <person name="Dalin E."/>
            <person name="Tice H."/>
            <person name="Pitluck S."/>
            <person name="Saunders E."/>
            <person name="Brettin T."/>
            <person name="Bruce D."/>
            <person name="Han C."/>
            <person name="Tapia R."/>
            <person name="Schmutz J."/>
            <person name="Larimer F."/>
            <person name="Land M."/>
            <person name="Hauser L."/>
            <person name="Kyrpides N."/>
            <person name="Kim E."/>
            <person name="Lovley D."/>
            <person name="Richardson P."/>
        </authorList>
    </citation>
    <scope>NUCLEOTIDE SEQUENCE [LARGE SCALE GENOMIC DNA]</scope>
    <source>
        <strain evidence="3">DSM 2379 / NBRC 103807 / OttBd1</strain>
    </source>
</reference>
<dbReference type="AlphaFoldDB" id="A1ARL4"/>
<sequence length="209" mass="23660">MLVYGVRLMKLDGFSDRLKLAIGNQSTNSFSKKCELTESLLRKYLSGSSLPGLDKLIAIADAADVEIKWLATGEGEMRRGGVLSDTQRNNNLNKDTCNILEKINSVELYRAIVKTTHEYIKDLELRPAKEEKIIIVLITYLAFSKEIIPETGKFKVDTEEIKKFIRLLCVMEKTVIGTLSDLNLDNMYNILSHIMGLVTENAFHNKIEM</sequence>
<evidence type="ECO:0000259" key="1">
    <source>
        <dbReference type="PROSITE" id="PS50943"/>
    </source>
</evidence>
<dbReference type="GO" id="GO:0045892">
    <property type="term" value="P:negative regulation of DNA-templated transcription"/>
    <property type="evidence" value="ECO:0007669"/>
    <property type="project" value="InterPro"/>
</dbReference>
<dbReference type="InterPro" id="IPR010744">
    <property type="entry name" value="Phage_CI_N"/>
</dbReference>
<organism evidence="2 3">
    <name type="scientific">Pelobacter propionicus (strain DSM 2379 / NBRC 103807 / OttBd1)</name>
    <dbReference type="NCBI Taxonomy" id="338966"/>
    <lineage>
        <taxon>Bacteria</taxon>
        <taxon>Pseudomonadati</taxon>
        <taxon>Thermodesulfobacteriota</taxon>
        <taxon>Desulfuromonadia</taxon>
        <taxon>Desulfuromonadales</taxon>
        <taxon>Desulfuromonadaceae</taxon>
        <taxon>Pelobacter</taxon>
    </lineage>
</organism>
<dbReference type="InterPro" id="IPR001387">
    <property type="entry name" value="Cro/C1-type_HTH"/>
</dbReference>
<dbReference type="STRING" id="338966.Ppro_2378"/>